<feature type="compositionally biased region" description="Low complexity" evidence="1">
    <location>
        <begin position="35"/>
        <end position="47"/>
    </location>
</feature>
<evidence type="ECO:0000313" key="3">
    <source>
        <dbReference type="Proteomes" id="UP000593567"/>
    </source>
</evidence>
<dbReference type="Proteomes" id="UP000593567">
    <property type="component" value="Unassembled WGS sequence"/>
</dbReference>
<feature type="region of interest" description="Disordered" evidence="1">
    <location>
        <begin position="18"/>
        <end position="51"/>
    </location>
</feature>
<protein>
    <submittedName>
        <fullName evidence="2">Uncharacterized protein</fullName>
    </submittedName>
</protein>
<proteinExistence type="predicted"/>
<dbReference type="AlphaFoldDB" id="A0A7J7IXT6"/>
<name>A0A7J7IXT6_BUGNE</name>
<reference evidence="2" key="1">
    <citation type="submission" date="2020-06" db="EMBL/GenBank/DDBJ databases">
        <title>Draft genome of Bugula neritina, a colonial animal packing powerful symbionts and potential medicines.</title>
        <authorList>
            <person name="Rayko M."/>
        </authorList>
    </citation>
    <scope>NUCLEOTIDE SEQUENCE [LARGE SCALE GENOMIC DNA]</scope>
    <source>
        <strain evidence="2">Kwan_BN1</strain>
    </source>
</reference>
<comment type="caution">
    <text evidence="2">The sequence shown here is derived from an EMBL/GenBank/DDBJ whole genome shotgun (WGS) entry which is preliminary data.</text>
</comment>
<accession>A0A7J7IXT6</accession>
<evidence type="ECO:0000313" key="2">
    <source>
        <dbReference type="EMBL" id="KAF6018194.1"/>
    </source>
</evidence>
<organism evidence="2 3">
    <name type="scientific">Bugula neritina</name>
    <name type="common">Brown bryozoan</name>
    <name type="synonym">Sertularia neritina</name>
    <dbReference type="NCBI Taxonomy" id="10212"/>
    <lineage>
        <taxon>Eukaryota</taxon>
        <taxon>Metazoa</taxon>
        <taxon>Spiralia</taxon>
        <taxon>Lophotrochozoa</taxon>
        <taxon>Bryozoa</taxon>
        <taxon>Gymnolaemata</taxon>
        <taxon>Cheilostomatida</taxon>
        <taxon>Flustrina</taxon>
        <taxon>Buguloidea</taxon>
        <taxon>Bugulidae</taxon>
        <taxon>Bugula</taxon>
    </lineage>
</organism>
<dbReference type="EMBL" id="VXIV02003328">
    <property type="protein sequence ID" value="KAF6018194.1"/>
    <property type="molecule type" value="Genomic_DNA"/>
</dbReference>
<keyword evidence="3" id="KW-1185">Reference proteome</keyword>
<gene>
    <name evidence="2" type="ORF">EB796_023487</name>
</gene>
<evidence type="ECO:0000256" key="1">
    <source>
        <dbReference type="SAM" id="MobiDB-lite"/>
    </source>
</evidence>
<sequence>MAAQKKSAATIKFFNSTSSFSESDDSNEDDKVHPDSNLASNADSAANPFEDIAASDCSDVEGRDGEESIYDVYPSEINFSSRTRTDSDSNYLQNEEVGLQDEPLIVNMLDDHFGLPGDLSRLRDVKQEIDKLKELIYTKSEDSPERGQLIENLLVFVCVKQSWKIRLMLQIMVTLRLYTATSSV</sequence>